<reference evidence="1" key="1">
    <citation type="submission" date="2023-04" db="EMBL/GenBank/DDBJ databases">
        <title>Draft Genome sequencing of Naganishia species isolated from polar environments using Oxford Nanopore Technology.</title>
        <authorList>
            <person name="Leo P."/>
            <person name="Venkateswaran K."/>
        </authorList>
    </citation>
    <scope>NUCLEOTIDE SEQUENCE</scope>
    <source>
        <strain evidence="1">DBVPG 5303</strain>
    </source>
</reference>
<organism evidence="1 2">
    <name type="scientific">Naganishia onofrii</name>
    <dbReference type="NCBI Taxonomy" id="1851511"/>
    <lineage>
        <taxon>Eukaryota</taxon>
        <taxon>Fungi</taxon>
        <taxon>Dikarya</taxon>
        <taxon>Basidiomycota</taxon>
        <taxon>Agaricomycotina</taxon>
        <taxon>Tremellomycetes</taxon>
        <taxon>Filobasidiales</taxon>
        <taxon>Filobasidiaceae</taxon>
        <taxon>Naganishia</taxon>
    </lineage>
</organism>
<protein>
    <submittedName>
        <fullName evidence="1">Uncharacterized protein</fullName>
    </submittedName>
</protein>
<evidence type="ECO:0000313" key="2">
    <source>
        <dbReference type="Proteomes" id="UP001234202"/>
    </source>
</evidence>
<accession>A0ACC2XDT4</accession>
<comment type="caution">
    <text evidence="1">The sequence shown here is derived from an EMBL/GenBank/DDBJ whole genome shotgun (WGS) entry which is preliminary data.</text>
</comment>
<gene>
    <name evidence="1" type="ORF">QFC24_004429</name>
</gene>
<sequence>MKFARYLEDNCTPEWKRAYIDYRKLKKCIKAIQRRQISGEAPGQITEADIPDSDEHQQDEERGSVSRRESRDEGSDDDGEDAIQEGVSSGRTASASESRNGVDTNANIGDDEYDEEDDDDDDDSDTGPHAFPGPKKPKQGDDSAKGDSVKGETRKSRWLQHRKAELEGKLASPRLSIPTSSPAQSGSGSIAGYGSMGRTPPMQKHRAASPPILVLPDPSNPEVEGDNEKADESPRAAANRDAETESTHPVRDTTPLTTTTKGKKHPHWDTAKTNGDAITPVAEEEGDVTAGSGSGSGSGRDSSSGDEDRMLPLQKAGKSPRLLGRSPSFLPKSPRILGNKGAETPGVSRNDSTRRTMSSAGGVAPRYPESIEELYKICYADERRFFTVLDGELEKVEAFYHERESDAIRRSHQLQAQLKELAEHRRVFHEAEEERNKNGVRKYLNAPMQIAQEVQKRVPFVTTANTDGITGNGHAAPDDLGKQTSDTQQETDSEREQMMKEFDPEKYQRYKKKLKVAVVEHYKELEILKNYRILNLTGFKKALKKFEKTAKIRCIDLYMDEKVAKRSFADHRVVDALLKVVEDEYTQRFERGDHKKALGRLRGEFATKTHHLSTFWSGIYIGIGVPILILGLVQALEPGMSHKFPQRDGLLMVYATLFLPVIFGMLFELNLTAYVSARINYPFIMELDVRTALDHRQFLEIPALLFAVLSFCFYFSFHFTGSPGISPYAWPIVWVVFTVLFFINPLPVYYQHARYWLLSVLARVFTPGYSRVEFIAFFVADELNRFA</sequence>
<name>A0ACC2XDT4_9TREE</name>
<dbReference type="EMBL" id="JASBWV010000015">
    <property type="protein sequence ID" value="KAJ9122199.1"/>
    <property type="molecule type" value="Genomic_DNA"/>
</dbReference>
<evidence type="ECO:0000313" key="1">
    <source>
        <dbReference type="EMBL" id="KAJ9122199.1"/>
    </source>
</evidence>
<keyword evidence="2" id="KW-1185">Reference proteome</keyword>
<proteinExistence type="predicted"/>
<dbReference type="Proteomes" id="UP001234202">
    <property type="component" value="Unassembled WGS sequence"/>
</dbReference>